<dbReference type="EMBL" id="BARU01018126">
    <property type="protein sequence ID" value="GAH52812.1"/>
    <property type="molecule type" value="Genomic_DNA"/>
</dbReference>
<sequence length="214" mass="24182">VQKSLKTQTLIMPYDDVEKILDNARYICLTKCMCKTRTEFMGTRECKDKYPLETCMPLNQGAKYFIERGLGREISKEEAKDLCKEFNKMGLIHTIENYSDDTHTLLCNCCPCCCNPLGGITKWDKPNSVAAANYIAEVNLPKKCEKCEICVEKCIFKAIEIKEDGPEINKEKCMGCGVCVVNCQSNVIGLKRIEKAEIPKSLLELGLKIGREMD</sequence>
<accession>X1G6D0</accession>
<reference evidence="2" key="1">
    <citation type="journal article" date="2014" name="Front. Microbiol.">
        <title>High frequency of phylogenetically diverse reductive dehalogenase-homologous genes in deep subseafloor sedimentary metagenomes.</title>
        <authorList>
            <person name="Kawai M."/>
            <person name="Futagami T."/>
            <person name="Toyoda A."/>
            <person name="Takaki Y."/>
            <person name="Nishi S."/>
            <person name="Hori S."/>
            <person name="Arai W."/>
            <person name="Tsubouchi T."/>
            <person name="Morono Y."/>
            <person name="Uchiyama I."/>
            <person name="Ito T."/>
            <person name="Fujiyama A."/>
            <person name="Inagaki F."/>
            <person name="Takami H."/>
        </authorList>
    </citation>
    <scope>NUCLEOTIDE SEQUENCE</scope>
    <source>
        <strain evidence="2">Expedition CK06-06</strain>
    </source>
</reference>
<dbReference type="PROSITE" id="PS51379">
    <property type="entry name" value="4FE4S_FER_2"/>
    <property type="match status" value="2"/>
</dbReference>
<comment type="caution">
    <text evidence="2">The sequence shown here is derived from an EMBL/GenBank/DDBJ whole genome shotgun (WGS) entry which is preliminary data.</text>
</comment>
<dbReference type="SUPFAM" id="SSF54862">
    <property type="entry name" value="4Fe-4S ferredoxins"/>
    <property type="match status" value="1"/>
</dbReference>
<name>X1G6D0_9ZZZZ</name>
<protein>
    <recommendedName>
        <fullName evidence="1">4Fe-4S ferredoxin-type domain-containing protein</fullName>
    </recommendedName>
</protein>
<feature type="domain" description="4Fe-4S ferredoxin-type" evidence="1">
    <location>
        <begin position="164"/>
        <end position="193"/>
    </location>
</feature>
<proteinExistence type="predicted"/>
<evidence type="ECO:0000313" key="2">
    <source>
        <dbReference type="EMBL" id="GAH52812.1"/>
    </source>
</evidence>
<dbReference type="Gene3D" id="3.30.70.20">
    <property type="match status" value="1"/>
</dbReference>
<organism evidence="2">
    <name type="scientific">marine sediment metagenome</name>
    <dbReference type="NCBI Taxonomy" id="412755"/>
    <lineage>
        <taxon>unclassified sequences</taxon>
        <taxon>metagenomes</taxon>
        <taxon>ecological metagenomes</taxon>
    </lineage>
</organism>
<dbReference type="AlphaFoldDB" id="X1G6D0"/>
<feature type="domain" description="4Fe-4S ferredoxin-type" evidence="1">
    <location>
        <begin position="134"/>
        <end position="163"/>
    </location>
</feature>
<feature type="non-terminal residue" evidence="2">
    <location>
        <position position="1"/>
    </location>
</feature>
<evidence type="ECO:0000259" key="1">
    <source>
        <dbReference type="PROSITE" id="PS51379"/>
    </source>
</evidence>
<dbReference type="InterPro" id="IPR017896">
    <property type="entry name" value="4Fe4S_Fe-S-bd"/>
</dbReference>
<gene>
    <name evidence="2" type="ORF">S03H2_29993</name>
</gene>
<dbReference type="Pfam" id="PF00037">
    <property type="entry name" value="Fer4"/>
    <property type="match status" value="1"/>
</dbReference>